<evidence type="ECO:0000313" key="3">
    <source>
        <dbReference type="EMBL" id="GJQ16038.1"/>
    </source>
</evidence>
<dbReference type="PANTHER" id="PTHR43590">
    <property type="entry name" value="ARSENIC RESISTANCE PROTEIN ARSH (AFU_ORTHOLOGUE AFUA_5G15030)"/>
    <property type="match status" value="1"/>
</dbReference>
<dbReference type="SUPFAM" id="SSF52218">
    <property type="entry name" value="Flavoproteins"/>
    <property type="match status" value="1"/>
</dbReference>
<dbReference type="GO" id="GO:0016655">
    <property type="term" value="F:oxidoreductase activity, acting on NAD(P)H, quinone or similar compound as acceptor"/>
    <property type="evidence" value="ECO:0007669"/>
    <property type="project" value="TreeGrafter"/>
</dbReference>
<evidence type="ECO:0000313" key="2">
    <source>
        <dbReference type="EMBL" id="GJQ15980.1"/>
    </source>
</evidence>
<dbReference type="EMBL" id="BQMJ01000079">
    <property type="protein sequence ID" value="GJQ15980.1"/>
    <property type="molecule type" value="Genomic_DNA"/>
</dbReference>
<accession>A0A9C7Q507</accession>
<proteinExistence type="predicted"/>
<dbReference type="Proteomes" id="UP001061958">
    <property type="component" value="Unassembled WGS sequence"/>
</dbReference>
<reference evidence="2" key="1">
    <citation type="journal article" date="2022" name="Proc. Natl. Acad. Sci. U.S.A.">
        <title>Life cycle and functional genomics of the unicellular red alga Galdieria for elucidating algal and plant evolution and industrial use.</title>
        <authorList>
            <person name="Hirooka S."/>
            <person name="Itabashi T."/>
            <person name="Ichinose T.M."/>
            <person name="Onuma R."/>
            <person name="Fujiwara T."/>
            <person name="Yamashita S."/>
            <person name="Jong L.W."/>
            <person name="Tomita R."/>
            <person name="Iwane A.H."/>
            <person name="Miyagishima S.Y."/>
        </authorList>
    </citation>
    <scope>NUCLEOTIDE SEQUENCE</scope>
    <source>
        <strain evidence="2">NBRC 102759</strain>
    </source>
</reference>
<dbReference type="InterPro" id="IPR029039">
    <property type="entry name" value="Flavoprotein-like_sf"/>
</dbReference>
<name>A0A9C7Q507_9RHOD</name>
<evidence type="ECO:0000259" key="1">
    <source>
        <dbReference type="Pfam" id="PF03358"/>
    </source>
</evidence>
<dbReference type="Pfam" id="PF03358">
    <property type="entry name" value="FMN_red"/>
    <property type="match status" value="1"/>
</dbReference>
<dbReference type="InterPro" id="IPR014063">
    <property type="entry name" value="Arsenate-R_ArsH"/>
</dbReference>
<dbReference type="InterPro" id="IPR005025">
    <property type="entry name" value="FMN_Rdtase-like_dom"/>
</dbReference>
<sequence length="297" mass="34626">MLYRYITTLTQSLRLRYCPRTTPSFMDCQLTTDVQKLSEWKRFRLDSDKNDWIDQVDISGAKSLYEKKAQDRPLRVLVLYGSLRQRSFSRCCAYEAARLLDKLGADVRVFDPKELPVKGQVEETHHKVQELRELALWSEAQFWCSPEMHGNVTGCFKNQIDWIPLSLGSVRPTQGRTLAICQVNGGSQSFNAVNTLRILGRWMRMFTIPNQSSIPKAWQEFDECNRMKPSPLRDRLVDVVEELVKFSLLLRDNSSFLVDRYSERKEKGDFGRLLSQEEKEKLRKNDVLVSHTNESHQ</sequence>
<dbReference type="EMBL" id="BQMJ01000080">
    <property type="protein sequence ID" value="GJQ16038.1"/>
    <property type="molecule type" value="Genomic_DNA"/>
</dbReference>
<dbReference type="OrthoDB" id="2514at2759"/>
<feature type="domain" description="NADPH-dependent FMN reductase-like" evidence="1">
    <location>
        <begin position="75"/>
        <end position="219"/>
    </location>
</feature>
<dbReference type="AlphaFoldDB" id="A0A9C7Q507"/>
<dbReference type="Gene3D" id="3.40.50.360">
    <property type="match status" value="1"/>
</dbReference>
<protein>
    <recommendedName>
        <fullName evidence="1">NADPH-dependent FMN reductase-like domain-containing protein</fullName>
    </recommendedName>
</protein>
<dbReference type="NCBIfam" id="TIGR02690">
    <property type="entry name" value="resist_ArsH"/>
    <property type="match status" value="1"/>
</dbReference>
<organism evidence="2 4">
    <name type="scientific">Galdieria partita</name>
    <dbReference type="NCBI Taxonomy" id="83374"/>
    <lineage>
        <taxon>Eukaryota</taxon>
        <taxon>Rhodophyta</taxon>
        <taxon>Bangiophyceae</taxon>
        <taxon>Galdieriales</taxon>
        <taxon>Galdieriaceae</taxon>
        <taxon>Galdieria</taxon>
    </lineage>
</organism>
<gene>
    <name evidence="2" type="ORF">GpartN1_g7771.t1</name>
    <name evidence="3" type="ORF">GpartN1_g7829.t1</name>
</gene>
<evidence type="ECO:0000313" key="4">
    <source>
        <dbReference type="Proteomes" id="UP001061958"/>
    </source>
</evidence>
<keyword evidence="4" id="KW-1185">Reference proteome</keyword>
<comment type="caution">
    <text evidence="2">The sequence shown here is derived from an EMBL/GenBank/DDBJ whole genome shotgun (WGS) entry which is preliminary data.</text>
</comment>
<dbReference type="PANTHER" id="PTHR43590:SF1">
    <property type="entry name" value="ARSENIC RESISTANCE PROTEIN ARSH (AFU_ORTHOLOGUE AFUA_5G15030)"/>
    <property type="match status" value="1"/>
</dbReference>
<reference evidence="2" key="2">
    <citation type="submission" date="2022-01" db="EMBL/GenBank/DDBJ databases">
        <authorList>
            <person name="Hirooka S."/>
            <person name="Miyagishima S.Y."/>
        </authorList>
    </citation>
    <scope>NUCLEOTIDE SEQUENCE</scope>
    <source>
        <strain evidence="2">NBRC 102759</strain>
    </source>
</reference>